<dbReference type="PROSITE" id="PS51352">
    <property type="entry name" value="THIOREDOXIN_2"/>
    <property type="match status" value="1"/>
</dbReference>
<accession>A0A382BEB2</accession>
<dbReference type="EMBL" id="UINC01029191">
    <property type="protein sequence ID" value="SVB11507.1"/>
    <property type="molecule type" value="Genomic_DNA"/>
</dbReference>
<dbReference type="Gene3D" id="3.40.30.10">
    <property type="entry name" value="Glutaredoxin"/>
    <property type="match status" value="1"/>
</dbReference>
<feature type="domain" description="Thioredoxin" evidence="1">
    <location>
        <begin position="5"/>
        <end position="149"/>
    </location>
</feature>
<dbReference type="GO" id="GO:0016491">
    <property type="term" value="F:oxidoreductase activity"/>
    <property type="evidence" value="ECO:0007669"/>
    <property type="project" value="InterPro"/>
</dbReference>
<gene>
    <name evidence="2" type="ORF">METZ01_LOCUS164361</name>
</gene>
<reference evidence="2" key="1">
    <citation type="submission" date="2018-05" db="EMBL/GenBank/DDBJ databases">
        <authorList>
            <person name="Lanie J.A."/>
            <person name="Ng W.-L."/>
            <person name="Kazmierczak K.M."/>
            <person name="Andrzejewski T.M."/>
            <person name="Davidsen T.M."/>
            <person name="Wayne K.J."/>
            <person name="Tettelin H."/>
            <person name="Glass J.I."/>
            <person name="Rusch D."/>
            <person name="Podicherti R."/>
            <person name="Tsui H.-C.T."/>
            <person name="Winkler M.E."/>
        </authorList>
    </citation>
    <scope>NUCLEOTIDE SEQUENCE</scope>
</reference>
<sequence>PLKTLKVGEAAPAFKIKDTRGKEIDLATLSAKGPVLVRLTCGCLGCDRELPYFQALHEAYKKEGIRLVAIFAEPDEKFAKYVKTKKLNMQYALDPGKNSWKIFGTKTMPSNFLIDKGGKVVAISKGCDPSGLIARNLGDKTAKLVKVKKVDIKSQVDKNKKPTKAKK</sequence>
<name>A0A382BEB2_9ZZZZ</name>
<dbReference type="Pfam" id="PF00578">
    <property type="entry name" value="AhpC-TSA"/>
    <property type="match status" value="1"/>
</dbReference>
<dbReference type="AlphaFoldDB" id="A0A382BEB2"/>
<dbReference type="PANTHER" id="PTHR42852:SF13">
    <property type="entry name" value="PROTEIN DIPZ"/>
    <property type="match status" value="1"/>
</dbReference>
<dbReference type="GO" id="GO:0016209">
    <property type="term" value="F:antioxidant activity"/>
    <property type="evidence" value="ECO:0007669"/>
    <property type="project" value="InterPro"/>
</dbReference>
<organism evidence="2">
    <name type="scientific">marine metagenome</name>
    <dbReference type="NCBI Taxonomy" id="408172"/>
    <lineage>
        <taxon>unclassified sequences</taxon>
        <taxon>metagenomes</taxon>
        <taxon>ecological metagenomes</taxon>
    </lineage>
</organism>
<dbReference type="InterPro" id="IPR013766">
    <property type="entry name" value="Thioredoxin_domain"/>
</dbReference>
<evidence type="ECO:0000313" key="2">
    <source>
        <dbReference type="EMBL" id="SVB11507.1"/>
    </source>
</evidence>
<feature type="non-terminal residue" evidence="2">
    <location>
        <position position="1"/>
    </location>
</feature>
<dbReference type="InterPro" id="IPR036249">
    <property type="entry name" value="Thioredoxin-like_sf"/>
</dbReference>
<dbReference type="PANTHER" id="PTHR42852">
    <property type="entry name" value="THIOL:DISULFIDE INTERCHANGE PROTEIN DSBE"/>
    <property type="match status" value="1"/>
</dbReference>
<dbReference type="InterPro" id="IPR050553">
    <property type="entry name" value="Thioredoxin_ResA/DsbE_sf"/>
</dbReference>
<evidence type="ECO:0000259" key="1">
    <source>
        <dbReference type="PROSITE" id="PS51352"/>
    </source>
</evidence>
<dbReference type="InterPro" id="IPR000866">
    <property type="entry name" value="AhpC/TSA"/>
</dbReference>
<proteinExistence type="predicted"/>
<protein>
    <recommendedName>
        <fullName evidence="1">Thioredoxin domain-containing protein</fullName>
    </recommendedName>
</protein>
<dbReference type="SUPFAM" id="SSF52833">
    <property type="entry name" value="Thioredoxin-like"/>
    <property type="match status" value="1"/>
</dbReference>
<dbReference type="CDD" id="cd02966">
    <property type="entry name" value="TlpA_like_family"/>
    <property type="match status" value="1"/>
</dbReference>